<feature type="domain" description="GIY-YIG" evidence="1">
    <location>
        <begin position="25"/>
        <end position="74"/>
    </location>
</feature>
<evidence type="ECO:0000313" key="2">
    <source>
        <dbReference type="EMBL" id="MBA9026487.1"/>
    </source>
</evidence>
<dbReference type="InterPro" id="IPR035901">
    <property type="entry name" value="GIY-YIG_endonuc_sf"/>
</dbReference>
<proteinExistence type="predicted"/>
<gene>
    <name evidence="2" type="ORF">HNP81_001772</name>
</gene>
<dbReference type="Pfam" id="PF01541">
    <property type="entry name" value="GIY-YIG"/>
    <property type="match status" value="1"/>
</dbReference>
<dbReference type="GO" id="GO:0004519">
    <property type="term" value="F:endonuclease activity"/>
    <property type="evidence" value="ECO:0007669"/>
    <property type="project" value="UniProtKB-KW"/>
</dbReference>
<dbReference type="RefSeq" id="WP_312859662.1">
    <property type="nucleotide sequence ID" value="NZ_JACJHX010000004.1"/>
</dbReference>
<reference evidence="2 3" key="1">
    <citation type="submission" date="2020-08" db="EMBL/GenBank/DDBJ databases">
        <title>Genomic Encyclopedia of Type Strains, Phase IV (KMG-IV): sequencing the most valuable type-strain genomes for metagenomic binning, comparative biology and taxonomic classification.</title>
        <authorList>
            <person name="Goeker M."/>
        </authorList>
    </citation>
    <scope>NUCLEOTIDE SEQUENCE [LARGE SCALE GENOMIC DNA]</scope>
    <source>
        <strain evidence="2 3">DSM 105481</strain>
    </source>
</reference>
<dbReference type="SUPFAM" id="SSF82771">
    <property type="entry name" value="GIY-YIG endonuclease"/>
    <property type="match status" value="1"/>
</dbReference>
<keyword evidence="3" id="KW-1185">Reference proteome</keyword>
<dbReference type="InterPro" id="IPR000305">
    <property type="entry name" value="GIY-YIG_endonuc"/>
</dbReference>
<comment type="caution">
    <text evidence="2">The sequence shown here is derived from an EMBL/GenBank/DDBJ whole genome shotgun (WGS) entry which is preliminary data.</text>
</comment>
<dbReference type="PROSITE" id="PS50164">
    <property type="entry name" value="GIY_YIG"/>
    <property type="match status" value="1"/>
</dbReference>
<protein>
    <submittedName>
        <fullName evidence="2">GIY-YIG superfamily endonuclease</fullName>
    </submittedName>
</protein>
<sequence length="74" mass="8767">MSKIDIKSMSFDKTSIDSINGYYTDYPVVYFLNNDTTVYIGETVAVRNRMRDHLNNRERKSLKKMSLIIHEKFN</sequence>
<name>A0ABR6CQ58_9BACI</name>
<organism evidence="2 3">
    <name type="scientific">Peribacillus huizhouensis</name>
    <dbReference type="NCBI Taxonomy" id="1501239"/>
    <lineage>
        <taxon>Bacteria</taxon>
        <taxon>Bacillati</taxon>
        <taxon>Bacillota</taxon>
        <taxon>Bacilli</taxon>
        <taxon>Bacillales</taxon>
        <taxon>Bacillaceae</taxon>
        <taxon>Peribacillus</taxon>
    </lineage>
</organism>
<evidence type="ECO:0000313" key="3">
    <source>
        <dbReference type="Proteomes" id="UP000626697"/>
    </source>
</evidence>
<keyword evidence="2" id="KW-0255">Endonuclease</keyword>
<keyword evidence="2" id="KW-0540">Nuclease</keyword>
<evidence type="ECO:0000259" key="1">
    <source>
        <dbReference type="PROSITE" id="PS50164"/>
    </source>
</evidence>
<dbReference type="Proteomes" id="UP000626697">
    <property type="component" value="Unassembled WGS sequence"/>
</dbReference>
<keyword evidence="2" id="KW-0378">Hydrolase</keyword>
<dbReference type="EMBL" id="JACJHX010000004">
    <property type="protein sequence ID" value="MBA9026487.1"/>
    <property type="molecule type" value="Genomic_DNA"/>
</dbReference>
<accession>A0ABR6CQ58</accession>